<protein>
    <submittedName>
        <fullName evidence="1">Uncharacterized protein</fullName>
    </submittedName>
</protein>
<evidence type="ECO:0000313" key="2">
    <source>
        <dbReference type="Proteomes" id="UP000769617"/>
    </source>
</evidence>
<evidence type="ECO:0000313" key="1">
    <source>
        <dbReference type="EMBL" id="MBW6390109.1"/>
    </source>
</evidence>
<gene>
    <name evidence="1" type="ORF">KPL81_02880</name>
</gene>
<dbReference type="Proteomes" id="UP000769617">
    <property type="component" value="Unassembled WGS sequence"/>
</dbReference>
<accession>A0ABS6ZMF4</accession>
<comment type="caution">
    <text evidence="1">The sequence shown here is derived from an EMBL/GenBank/DDBJ whole genome shotgun (WGS) entry which is preliminary data.</text>
</comment>
<reference evidence="1 2" key="1">
    <citation type="submission" date="2021-07" db="EMBL/GenBank/DDBJ databases">
        <authorList>
            <person name="So Y."/>
        </authorList>
    </citation>
    <scope>NUCLEOTIDE SEQUENCE [LARGE SCALE GENOMIC DNA]</scope>
    <source>
        <strain evidence="1 2">Y3S6</strain>
    </source>
</reference>
<organism evidence="1 2">
    <name type="scientific">Billgrantia antri</name>
    <dbReference type="NCBI Taxonomy" id="2846777"/>
    <lineage>
        <taxon>Bacteria</taxon>
        <taxon>Pseudomonadati</taxon>
        <taxon>Pseudomonadota</taxon>
        <taxon>Gammaproteobacteria</taxon>
        <taxon>Oceanospirillales</taxon>
        <taxon>Halomonadaceae</taxon>
        <taxon>Billgrantia</taxon>
    </lineage>
</organism>
<proteinExistence type="predicted"/>
<name>A0ABS6ZMF4_9GAMM</name>
<keyword evidence="2" id="KW-1185">Reference proteome</keyword>
<dbReference type="EMBL" id="JAHYCA010000001">
    <property type="protein sequence ID" value="MBW6390109.1"/>
    <property type="molecule type" value="Genomic_DNA"/>
</dbReference>
<sequence length="118" mass="12835">MTALLLAAPVRRLLEATPSSALPMTYRQLAEALGLTPPRTIQRVTQALEALMREDAERGRPFVAALVVSQRDGLPAPGFFELAVQLGRFPADPARHAEAHREEFQRALAERLPAAPGS</sequence>
<dbReference type="RefSeq" id="WP_219790611.1">
    <property type="nucleotide sequence ID" value="NZ_JAHYCA010000001.1"/>
</dbReference>